<dbReference type="GO" id="GO:0043565">
    <property type="term" value="F:sequence-specific DNA binding"/>
    <property type="evidence" value="ECO:0007669"/>
    <property type="project" value="InterPro"/>
</dbReference>
<dbReference type="PANTHER" id="PTHR46796:SF15">
    <property type="entry name" value="BLL1074 PROTEIN"/>
    <property type="match status" value="1"/>
</dbReference>
<dbReference type="InterPro" id="IPR046532">
    <property type="entry name" value="DUF6597"/>
</dbReference>
<gene>
    <name evidence="5" type="ORF">MAXJ12_25478</name>
</gene>
<evidence type="ECO:0000259" key="4">
    <source>
        <dbReference type="PROSITE" id="PS01124"/>
    </source>
</evidence>
<evidence type="ECO:0000256" key="3">
    <source>
        <dbReference type="ARBA" id="ARBA00023163"/>
    </source>
</evidence>
<dbReference type="PATRIC" id="fig|1107882.3.peg.4944"/>
<dbReference type="OrthoDB" id="2559672at2"/>
<protein>
    <submittedName>
        <fullName evidence="5">AraC family transcriptional regulator</fullName>
    </submittedName>
</protein>
<dbReference type="RefSeq" id="WP_008838674.1">
    <property type="nucleotide sequence ID" value="NZ_AHAM01000214.1"/>
</dbReference>
<dbReference type="InterPro" id="IPR050204">
    <property type="entry name" value="AraC_XylS_family_regulators"/>
</dbReference>
<dbReference type="PROSITE" id="PS01124">
    <property type="entry name" value="HTH_ARAC_FAMILY_2"/>
    <property type="match status" value="1"/>
</dbReference>
<keyword evidence="6" id="KW-1185">Reference proteome</keyword>
<dbReference type="Gene3D" id="1.10.10.60">
    <property type="entry name" value="Homeodomain-like"/>
    <property type="match status" value="1"/>
</dbReference>
<dbReference type="GO" id="GO:0003700">
    <property type="term" value="F:DNA-binding transcription factor activity"/>
    <property type="evidence" value="ECO:0007669"/>
    <property type="project" value="InterPro"/>
</dbReference>
<keyword evidence="2" id="KW-0238">DNA-binding</keyword>
<dbReference type="PANTHER" id="PTHR46796">
    <property type="entry name" value="HTH-TYPE TRANSCRIPTIONAL ACTIVATOR RHAS-RELATED"/>
    <property type="match status" value="1"/>
</dbReference>
<dbReference type="SMART" id="SM00342">
    <property type="entry name" value="HTH_ARAC"/>
    <property type="match status" value="1"/>
</dbReference>
<evidence type="ECO:0000313" key="5">
    <source>
        <dbReference type="EMBL" id="EHK54383.1"/>
    </source>
</evidence>
<name>H0HY17_9HYPH</name>
<dbReference type="InterPro" id="IPR009057">
    <property type="entry name" value="Homeodomain-like_sf"/>
</dbReference>
<organism evidence="5 6">
    <name type="scientific">Mesorhizobium alhagi CCNWXJ12-2</name>
    <dbReference type="NCBI Taxonomy" id="1107882"/>
    <lineage>
        <taxon>Bacteria</taxon>
        <taxon>Pseudomonadati</taxon>
        <taxon>Pseudomonadota</taxon>
        <taxon>Alphaproteobacteria</taxon>
        <taxon>Hyphomicrobiales</taxon>
        <taxon>Phyllobacteriaceae</taxon>
        <taxon>Allomesorhizobium</taxon>
    </lineage>
</organism>
<dbReference type="Pfam" id="PF20240">
    <property type="entry name" value="DUF6597"/>
    <property type="match status" value="1"/>
</dbReference>
<evidence type="ECO:0000256" key="1">
    <source>
        <dbReference type="ARBA" id="ARBA00023015"/>
    </source>
</evidence>
<dbReference type="EMBL" id="AHAM01000214">
    <property type="protein sequence ID" value="EHK54383.1"/>
    <property type="molecule type" value="Genomic_DNA"/>
</dbReference>
<evidence type="ECO:0000256" key="2">
    <source>
        <dbReference type="ARBA" id="ARBA00023125"/>
    </source>
</evidence>
<evidence type="ECO:0000313" key="6">
    <source>
        <dbReference type="Proteomes" id="UP000003250"/>
    </source>
</evidence>
<accession>H0HY17</accession>
<keyword evidence="1" id="KW-0805">Transcription regulation</keyword>
<proteinExistence type="predicted"/>
<dbReference type="Proteomes" id="UP000003250">
    <property type="component" value="Unassembled WGS sequence"/>
</dbReference>
<feature type="domain" description="HTH araC/xylS-type" evidence="4">
    <location>
        <begin position="177"/>
        <end position="260"/>
    </location>
</feature>
<dbReference type="Pfam" id="PF12833">
    <property type="entry name" value="HTH_18"/>
    <property type="match status" value="1"/>
</dbReference>
<sequence>MLFAAREPRFPLFRFVSQLWYGENAPNHSHESFLPTGEFDLVINTRDGVLRIYDPEQIDEAAVFSGPLVAGPHTRPYVIDTGQQASLLGAKFRPGGAYAIFGLPADALRDRHVPLESLWGSSASQLQEEAMAAATPETRIAVLERAMSARLTAHPSPHPAVAHAISRFHTRHGVDLIAAVAGEVDLSSHRFIDVFRREVGLAPKLYCRLLRFRRIMRDIAQRPDTDLTSLALDCGYYDQSHMIREFKSFSGLTPSAYREADGRYDNHVPLER</sequence>
<dbReference type="AlphaFoldDB" id="H0HY17"/>
<dbReference type="InterPro" id="IPR018060">
    <property type="entry name" value="HTH_AraC"/>
</dbReference>
<keyword evidence="3" id="KW-0804">Transcription</keyword>
<reference evidence="5 6" key="1">
    <citation type="journal article" date="2012" name="J. Bacteriol.">
        <title>Draft Genome Sequence of Mesorhizobium alhagi CCNWXJ12-2T, a Novel Salt-Resistant Species Isolated from the Desert of Northwestern China.</title>
        <authorList>
            <person name="Zhou M."/>
            <person name="Chen W."/>
            <person name="Chen H."/>
            <person name="Wei G."/>
        </authorList>
    </citation>
    <scope>NUCLEOTIDE SEQUENCE [LARGE SCALE GENOMIC DNA]</scope>
    <source>
        <strain evidence="5 6">CCNWXJ12-2</strain>
    </source>
</reference>
<dbReference type="SUPFAM" id="SSF46689">
    <property type="entry name" value="Homeodomain-like"/>
    <property type="match status" value="1"/>
</dbReference>